<evidence type="ECO:0000256" key="1">
    <source>
        <dbReference type="SAM" id="Phobius"/>
    </source>
</evidence>
<dbReference type="EMBL" id="JBHMBC010000040">
    <property type="protein sequence ID" value="MFB9822339.1"/>
    <property type="molecule type" value="Genomic_DNA"/>
</dbReference>
<keyword evidence="1" id="KW-0812">Transmembrane</keyword>
<accession>A0ABV5Y5T2</accession>
<reference evidence="2 3" key="1">
    <citation type="submission" date="2024-09" db="EMBL/GenBank/DDBJ databases">
        <authorList>
            <person name="Sun Q."/>
            <person name="Mori K."/>
        </authorList>
    </citation>
    <scope>NUCLEOTIDE SEQUENCE [LARGE SCALE GENOMIC DNA]</scope>
    <source>
        <strain evidence="2 3">JCM 1334</strain>
    </source>
</reference>
<feature type="transmembrane region" description="Helical" evidence="1">
    <location>
        <begin position="732"/>
        <end position="752"/>
    </location>
</feature>
<comment type="caution">
    <text evidence="2">The sequence shown here is derived from an EMBL/GenBank/DDBJ whole genome shotgun (WGS) entry which is preliminary data.</text>
</comment>
<name>A0ABV5Y5T2_ARTRM</name>
<proteinExistence type="predicted"/>
<dbReference type="RefSeq" id="WP_234749279.1">
    <property type="nucleotide sequence ID" value="NZ_BAAAWN010000001.1"/>
</dbReference>
<sequence length="773" mass="79999">MSQRRFERDAAIPRGQTTGWRAFAKTGALAAAGALALSAVGTGGILAAPAAHAATDLPGMHQSGITVQAPPPRAFGDWSMWLGSLNLNGAAGGPTAFCFDVGIPAGPAGSGAVGSLGNPQLNYAIQKYQGDPANHPALAYLAHELADPRFNMPWNGIGAPYPNLRDSADPQLPGVRAQAAAMLADARANSGPYSTHPKLSMDANGRSGTVTSTELVSAAGNKLSGFPARAILNGPAVWAGTNSQAVNLHTGDQLGFAATGNGTVSVTLTIDAPGVSATTYSVPGFQNLLVAGGAQPVAGTSADAKVVFDFQPEATSTAGRFVEGGQPLLDVLHVNTSTGNANDWAFVNDGNVPARFDVDWYYSPVKLAPTAQIPAAVVKVASGTGTATGPGDVNVTADKTADKAGYYYPVARFSKVAQPAELQQYFRADWTAGFNDPHEETIQKYQPEVVTKASVIENGKVYDVITVTGNEPGKELSVITDLVLTSAAPIAGGTETAPADAEVISTVTTKVTGNGEFKTPAVEVPWEKIVAEKWAKGLKANLYFSEKIDGTESTKAWDGKELLPGETVPVEKPSIVTKASESGVVPLVAHDIGIVTGTIPSGSGVKVTTKVSQYKFDDSTDGSAQAVCANPSWTSTDQDVTTTGEITYPSHTIAHKGTYGYVEELHLTIDKGQGKEPFTAQLHKGNCGEKNESVIAFPEAVTVTPDKPALVVNAGFAPTTVTAQEAGPNMPLLITGASTFALAFLAGAGLFYRKRFASRGAEAASVHADEHAD</sequence>
<gene>
    <name evidence="2" type="ORF">ACFFP1_22965</name>
</gene>
<dbReference type="PROSITE" id="PS51318">
    <property type="entry name" value="TAT"/>
    <property type="match status" value="1"/>
</dbReference>
<evidence type="ECO:0000313" key="3">
    <source>
        <dbReference type="Proteomes" id="UP001589702"/>
    </source>
</evidence>
<dbReference type="Proteomes" id="UP001589702">
    <property type="component" value="Unassembled WGS sequence"/>
</dbReference>
<organism evidence="2 3">
    <name type="scientific">Arthrobacter ramosus</name>
    <dbReference type="NCBI Taxonomy" id="1672"/>
    <lineage>
        <taxon>Bacteria</taxon>
        <taxon>Bacillati</taxon>
        <taxon>Actinomycetota</taxon>
        <taxon>Actinomycetes</taxon>
        <taxon>Micrococcales</taxon>
        <taxon>Micrococcaceae</taxon>
        <taxon>Arthrobacter</taxon>
    </lineage>
</organism>
<keyword evidence="1" id="KW-1133">Transmembrane helix</keyword>
<protein>
    <submittedName>
        <fullName evidence="2">Uncharacterized protein</fullName>
    </submittedName>
</protein>
<keyword evidence="3" id="KW-1185">Reference proteome</keyword>
<keyword evidence="1" id="KW-0472">Membrane</keyword>
<evidence type="ECO:0000313" key="2">
    <source>
        <dbReference type="EMBL" id="MFB9822339.1"/>
    </source>
</evidence>
<dbReference type="InterPro" id="IPR006311">
    <property type="entry name" value="TAT_signal"/>
</dbReference>